<reference evidence="2 3" key="1">
    <citation type="journal article" date="2019" name="Commun. Biol.">
        <title>The bagworm genome reveals a unique fibroin gene that provides high tensile strength.</title>
        <authorList>
            <person name="Kono N."/>
            <person name="Nakamura H."/>
            <person name="Ohtoshi R."/>
            <person name="Tomita M."/>
            <person name="Numata K."/>
            <person name="Arakawa K."/>
        </authorList>
    </citation>
    <scope>NUCLEOTIDE SEQUENCE [LARGE SCALE GENOMIC DNA]</scope>
</reference>
<protein>
    <submittedName>
        <fullName evidence="2">Uncharacterized protein</fullName>
    </submittedName>
</protein>
<dbReference type="AlphaFoldDB" id="A0A4C1U5T2"/>
<proteinExistence type="predicted"/>
<evidence type="ECO:0000313" key="2">
    <source>
        <dbReference type="EMBL" id="GBP21712.1"/>
    </source>
</evidence>
<accession>A0A4C1U5T2</accession>
<evidence type="ECO:0000313" key="3">
    <source>
        <dbReference type="Proteomes" id="UP000299102"/>
    </source>
</evidence>
<organism evidence="2 3">
    <name type="scientific">Eumeta variegata</name>
    <name type="common">Bagworm moth</name>
    <name type="synonym">Eumeta japonica</name>
    <dbReference type="NCBI Taxonomy" id="151549"/>
    <lineage>
        <taxon>Eukaryota</taxon>
        <taxon>Metazoa</taxon>
        <taxon>Ecdysozoa</taxon>
        <taxon>Arthropoda</taxon>
        <taxon>Hexapoda</taxon>
        <taxon>Insecta</taxon>
        <taxon>Pterygota</taxon>
        <taxon>Neoptera</taxon>
        <taxon>Endopterygota</taxon>
        <taxon>Lepidoptera</taxon>
        <taxon>Glossata</taxon>
        <taxon>Ditrysia</taxon>
        <taxon>Tineoidea</taxon>
        <taxon>Psychidae</taxon>
        <taxon>Oiketicinae</taxon>
        <taxon>Eumeta</taxon>
    </lineage>
</organism>
<evidence type="ECO:0000256" key="1">
    <source>
        <dbReference type="SAM" id="MobiDB-lite"/>
    </source>
</evidence>
<gene>
    <name evidence="2" type="ORF">EVAR_16262_1</name>
</gene>
<name>A0A4C1U5T2_EUMVA</name>
<dbReference type="EMBL" id="BGZK01000131">
    <property type="protein sequence ID" value="GBP21712.1"/>
    <property type="molecule type" value="Genomic_DNA"/>
</dbReference>
<feature type="region of interest" description="Disordered" evidence="1">
    <location>
        <begin position="39"/>
        <end position="75"/>
    </location>
</feature>
<comment type="caution">
    <text evidence="2">The sequence shown here is derived from an EMBL/GenBank/DDBJ whole genome shotgun (WGS) entry which is preliminary data.</text>
</comment>
<dbReference type="Proteomes" id="UP000299102">
    <property type="component" value="Unassembled WGS sequence"/>
</dbReference>
<sequence>MSEEKPPAPFTPEIDSPSTVETRFIPLTFVSARLHGCRDPRELRGRPQNNSRRRSGHAVFTAESVRPAVVSDRGL</sequence>
<keyword evidence="3" id="KW-1185">Reference proteome</keyword>